<keyword evidence="3" id="KW-1185">Reference proteome</keyword>
<dbReference type="EMBL" id="BAABDJ010000034">
    <property type="protein sequence ID" value="GAA4013487.1"/>
    <property type="molecule type" value="Genomic_DNA"/>
</dbReference>
<protein>
    <recommendedName>
        <fullName evidence="1">STAS domain-containing protein</fullName>
    </recommendedName>
</protein>
<comment type="caution">
    <text evidence="2">The sequence shown here is derived from an EMBL/GenBank/DDBJ whole genome shotgun (WGS) entry which is preliminary data.</text>
</comment>
<evidence type="ECO:0000259" key="1">
    <source>
        <dbReference type="Pfam" id="PF01740"/>
    </source>
</evidence>
<evidence type="ECO:0000313" key="3">
    <source>
        <dbReference type="Proteomes" id="UP001500567"/>
    </source>
</evidence>
<feature type="domain" description="STAS" evidence="1">
    <location>
        <begin position="31"/>
        <end position="97"/>
    </location>
</feature>
<sequence length="117" mass="13472">MAALEVYHEILPESYLLILTENAELREEVSLAKALRRAAHSGKASVWIDCSHIHQLPQQAMTLLLKYYQQLRHRHMPLVLCHLDESLQQLFRQLPATVRPPIVATLLDADQYCHAHT</sequence>
<organism evidence="2 3">
    <name type="scientific">Hymenobacter fastidiosus</name>
    <dbReference type="NCBI Taxonomy" id="486264"/>
    <lineage>
        <taxon>Bacteria</taxon>
        <taxon>Pseudomonadati</taxon>
        <taxon>Bacteroidota</taxon>
        <taxon>Cytophagia</taxon>
        <taxon>Cytophagales</taxon>
        <taxon>Hymenobacteraceae</taxon>
        <taxon>Hymenobacter</taxon>
    </lineage>
</organism>
<evidence type="ECO:0000313" key="2">
    <source>
        <dbReference type="EMBL" id="GAA4013487.1"/>
    </source>
</evidence>
<gene>
    <name evidence="2" type="ORF">GCM10022408_28220</name>
</gene>
<accession>A0ABP7SLP0</accession>
<name>A0ABP7SLP0_9BACT</name>
<dbReference type="Proteomes" id="UP001500567">
    <property type="component" value="Unassembled WGS sequence"/>
</dbReference>
<dbReference type="RefSeq" id="WP_345073863.1">
    <property type="nucleotide sequence ID" value="NZ_BAABDJ010000034.1"/>
</dbReference>
<dbReference type="Pfam" id="PF01740">
    <property type="entry name" value="STAS"/>
    <property type="match status" value="1"/>
</dbReference>
<dbReference type="Gene3D" id="3.30.750.24">
    <property type="entry name" value="STAS domain"/>
    <property type="match status" value="1"/>
</dbReference>
<dbReference type="InterPro" id="IPR002645">
    <property type="entry name" value="STAS_dom"/>
</dbReference>
<dbReference type="SUPFAM" id="SSF52091">
    <property type="entry name" value="SpoIIaa-like"/>
    <property type="match status" value="1"/>
</dbReference>
<proteinExistence type="predicted"/>
<reference evidence="3" key="1">
    <citation type="journal article" date="2019" name="Int. J. Syst. Evol. Microbiol.">
        <title>The Global Catalogue of Microorganisms (GCM) 10K type strain sequencing project: providing services to taxonomists for standard genome sequencing and annotation.</title>
        <authorList>
            <consortium name="The Broad Institute Genomics Platform"/>
            <consortium name="The Broad Institute Genome Sequencing Center for Infectious Disease"/>
            <person name="Wu L."/>
            <person name="Ma J."/>
        </authorList>
    </citation>
    <scope>NUCLEOTIDE SEQUENCE [LARGE SCALE GENOMIC DNA]</scope>
    <source>
        <strain evidence="3">JCM 17224</strain>
    </source>
</reference>
<dbReference type="InterPro" id="IPR036513">
    <property type="entry name" value="STAS_dom_sf"/>
</dbReference>